<feature type="compositionally biased region" description="Low complexity" evidence="1">
    <location>
        <begin position="173"/>
        <end position="184"/>
    </location>
</feature>
<gene>
    <name evidence="4" type="ORF">ACFSQ3_01260</name>
</gene>
<dbReference type="Proteomes" id="UP001597393">
    <property type="component" value="Unassembled WGS sequence"/>
</dbReference>
<keyword evidence="2" id="KW-0812">Transmembrane</keyword>
<evidence type="ECO:0000313" key="5">
    <source>
        <dbReference type="Proteomes" id="UP001597393"/>
    </source>
</evidence>
<feature type="domain" description="CCDC81-like prokaryotic HU" evidence="3">
    <location>
        <begin position="2"/>
        <end position="50"/>
    </location>
</feature>
<dbReference type="Pfam" id="PF18174">
    <property type="entry name" value="HU-CCDC81_bac_1"/>
    <property type="match status" value="1"/>
</dbReference>
<feature type="compositionally biased region" description="Polar residues" evidence="1">
    <location>
        <begin position="204"/>
        <end position="218"/>
    </location>
</feature>
<dbReference type="SUPFAM" id="SSF110997">
    <property type="entry name" value="Sporulation related repeat"/>
    <property type="match status" value="1"/>
</dbReference>
<keyword evidence="5" id="KW-1185">Reference proteome</keyword>
<accession>A0ABW5NI44</accession>
<dbReference type="EMBL" id="JBHUMA010000004">
    <property type="protein sequence ID" value="MFD2597563.1"/>
    <property type="molecule type" value="Genomic_DNA"/>
</dbReference>
<feature type="compositionally biased region" description="Polar residues" evidence="1">
    <location>
        <begin position="151"/>
        <end position="167"/>
    </location>
</feature>
<dbReference type="RefSeq" id="WP_380866804.1">
    <property type="nucleotide sequence ID" value="NZ_JBHUMA010000004.1"/>
</dbReference>
<sequence>MELGKKIQQVLKHYPTVSVEGLGVFRKVHQSASFDEARNVFLPPIDYIEFEHAGQGGINIIDYLQQENEITHSAAEELVSQEVSRINTSIVENGKARITQLGDLLKYGDAFVFRPLDLSSFVFEPISNVEIPPYSDAVSKTETSSEEIEPNASTNRYSEENVSSESGSKPGEALEQQLDQDQAASNVSIESNKQHIPVPEAPPLTQNRNQHVGDNQMSPLEPLEENYPYSDGYEDEDGKSNTIWYIVAAIVALSIIGGLWYATRPTSLYSDDSFGDIGNDSTEVYSQQEELALPPADLADIDTSELLKNRQQDTVATSIAQESQENAQAPIVQNANQPIIPANHNWYIVIGSRLPLADAKTLVSDYNKKGQSRVRLIPGRGENSPATVIWDSYVTKEQADSALRHVRKNFVADAWHRAVKK</sequence>
<keyword evidence="2" id="KW-1133">Transmembrane helix</keyword>
<evidence type="ECO:0000256" key="2">
    <source>
        <dbReference type="SAM" id="Phobius"/>
    </source>
</evidence>
<name>A0ABW5NI44_9SPHI</name>
<keyword evidence="2" id="KW-0472">Membrane</keyword>
<feature type="region of interest" description="Disordered" evidence="1">
    <location>
        <begin position="135"/>
        <end position="235"/>
    </location>
</feature>
<evidence type="ECO:0000256" key="1">
    <source>
        <dbReference type="SAM" id="MobiDB-lite"/>
    </source>
</evidence>
<dbReference type="InterPro" id="IPR040495">
    <property type="entry name" value="HU-CCDC81_bac_1"/>
</dbReference>
<evidence type="ECO:0000259" key="3">
    <source>
        <dbReference type="Pfam" id="PF18174"/>
    </source>
</evidence>
<organism evidence="4 5">
    <name type="scientific">Sphingobacterium corticis</name>
    <dbReference type="NCBI Taxonomy" id="1812823"/>
    <lineage>
        <taxon>Bacteria</taxon>
        <taxon>Pseudomonadati</taxon>
        <taxon>Bacteroidota</taxon>
        <taxon>Sphingobacteriia</taxon>
        <taxon>Sphingobacteriales</taxon>
        <taxon>Sphingobacteriaceae</taxon>
        <taxon>Sphingobacterium</taxon>
    </lineage>
</organism>
<feature type="transmembrane region" description="Helical" evidence="2">
    <location>
        <begin position="243"/>
        <end position="262"/>
    </location>
</feature>
<protein>
    <recommendedName>
        <fullName evidence="3">CCDC81-like prokaryotic HU domain-containing protein</fullName>
    </recommendedName>
</protein>
<evidence type="ECO:0000313" key="4">
    <source>
        <dbReference type="EMBL" id="MFD2597563.1"/>
    </source>
</evidence>
<comment type="caution">
    <text evidence="4">The sequence shown here is derived from an EMBL/GenBank/DDBJ whole genome shotgun (WGS) entry which is preliminary data.</text>
</comment>
<reference evidence="5" key="1">
    <citation type="journal article" date="2019" name="Int. J. Syst. Evol. Microbiol.">
        <title>The Global Catalogue of Microorganisms (GCM) 10K type strain sequencing project: providing services to taxonomists for standard genome sequencing and annotation.</title>
        <authorList>
            <consortium name="The Broad Institute Genomics Platform"/>
            <consortium name="The Broad Institute Genome Sequencing Center for Infectious Disease"/>
            <person name="Wu L."/>
            <person name="Ma J."/>
        </authorList>
    </citation>
    <scope>NUCLEOTIDE SEQUENCE [LARGE SCALE GENOMIC DNA]</scope>
    <source>
        <strain evidence="5">KCTC 42248</strain>
    </source>
</reference>
<proteinExistence type="predicted"/>
<dbReference type="InterPro" id="IPR036680">
    <property type="entry name" value="SPOR-like_sf"/>
</dbReference>